<dbReference type="Proteomes" id="UP001152885">
    <property type="component" value="Unassembled WGS sequence"/>
</dbReference>
<sequence>MSYIYQNNRSTSSLNDNLYDISINQQRIMVNNQQNSKPKSNCPTPKRIASMTSLPTLNEIPNSTVHSTSKRPGDYYIQKINSSKSNLPPQLVIPMSPQYTFNKPRLSGDSTLSFQSSIISDDHSSILSSQFDAPMTTSSAATSATSATSTTSTTSTTQDSSSRLNSLTTNSPFTDSNSTLKNIPQSKPPVTPNNLRSASTTNVHQQVSPSFKSRSKSATAIPTITRSKSKFMSLKEAKERQILRKKKYEENDVDEEILSQDLDNLIFNVPVIKNYNELYSKSSSSQINIPKTRSNSTTSTGSGSSSPGNTSLSRVDLVGSDFDKYHNQIKPCPLPGKLSMVEEAEFNEDSEITKNISQFYQSRSLSTAKLAKVNRSNNMLYKLPNYIKSQSSLDDLHLISVEKLNIIEQSNRPINLPPKSINEKNKHKKEAEILFTNYNSTKRNSTNERVNKQSQIDEFNQQWRDLYSQLSTLDSKIFNKQFNYQKNMIRKLAWDSSVPKKLLFNFMIMMLSKTGNSKDSINTIKNSYELFTIKYEHLSSQVKNNKEIEFDKIISHISSKPIFQNCSRSFIVNFKYLLYIKSISEFGLNKLDEILIPILLSIFPQQSLSDTYTLLELINSEIFNREFISALNRSFAKLSDSEFKDFNVNWLFNLICQFNDCLPLSLSAPSTPIMSQHGFDIENEVEKEVGCSLMIVEKLLTLLIIYSNSIKTKDKNNIKILNNFVNVIFKYYHLNWNDFKQCVNDNISIRLNYSSDDRVNLDSFVDKWKDIYKKN</sequence>
<evidence type="ECO:0000313" key="2">
    <source>
        <dbReference type="EMBL" id="CAI5759366.1"/>
    </source>
</evidence>
<feature type="region of interest" description="Disordered" evidence="1">
    <location>
        <begin position="283"/>
        <end position="313"/>
    </location>
</feature>
<organism evidence="2 3">
    <name type="scientific">Candida verbasci</name>
    <dbReference type="NCBI Taxonomy" id="1227364"/>
    <lineage>
        <taxon>Eukaryota</taxon>
        <taxon>Fungi</taxon>
        <taxon>Dikarya</taxon>
        <taxon>Ascomycota</taxon>
        <taxon>Saccharomycotina</taxon>
        <taxon>Pichiomycetes</taxon>
        <taxon>Debaryomycetaceae</taxon>
        <taxon>Candida/Lodderomyces clade</taxon>
        <taxon>Candida</taxon>
    </lineage>
</organism>
<reference evidence="2" key="1">
    <citation type="submission" date="2022-12" db="EMBL/GenBank/DDBJ databases">
        <authorList>
            <person name="Brejova B."/>
        </authorList>
    </citation>
    <scope>NUCLEOTIDE SEQUENCE</scope>
</reference>
<feature type="compositionally biased region" description="Low complexity" evidence="1">
    <location>
        <begin position="140"/>
        <end position="171"/>
    </location>
</feature>
<feature type="compositionally biased region" description="Polar residues" evidence="1">
    <location>
        <begin position="192"/>
        <end position="219"/>
    </location>
</feature>
<evidence type="ECO:0000256" key="1">
    <source>
        <dbReference type="SAM" id="MobiDB-lite"/>
    </source>
</evidence>
<protein>
    <recommendedName>
        <fullName evidence="4">Protein SBE2</fullName>
    </recommendedName>
</protein>
<name>A0A9W4TXA0_9ASCO</name>
<feature type="compositionally biased region" description="Low complexity" evidence="1">
    <location>
        <begin position="292"/>
        <end position="313"/>
    </location>
</feature>
<dbReference type="AlphaFoldDB" id="A0A9W4TXA0"/>
<keyword evidence="3" id="KW-1185">Reference proteome</keyword>
<evidence type="ECO:0008006" key="4">
    <source>
        <dbReference type="Google" id="ProtNLM"/>
    </source>
</evidence>
<dbReference type="OrthoDB" id="289721at2759"/>
<proteinExistence type="predicted"/>
<evidence type="ECO:0000313" key="3">
    <source>
        <dbReference type="Proteomes" id="UP001152885"/>
    </source>
</evidence>
<accession>A0A9W4TXA0</accession>
<dbReference type="EMBL" id="CANTUO010000004">
    <property type="protein sequence ID" value="CAI5759366.1"/>
    <property type="molecule type" value="Genomic_DNA"/>
</dbReference>
<comment type="caution">
    <text evidence="2">The sequence shown here is derived from an EMBL/GenBank/DDBJ whole genome shotgun (WGS) entry which is preliminary data.</text>
</comment>
<gene>
    <name evidence="2" type="ORF">CANVERA_P3879</name>
</gene>
<feature type="region of interest" description="Disordered" evidence="1">
    <location>
        <begin position="140"/>
        <end position="219"/>
    </location>
</feature>
<feature type="compositionally biased region" description="Polar residues" evidence="1">
    <location>
        <begin position="172"/>
        <end position="185"/>
    </location>
</feature>